<name>A0A8K0QUQ9_9PLEO</name>
<dbReference type="GO" id="GO:0016747">
    <property type="term" value="F:acyltransferase activity, transferring groups other than amino-acyl groups"/>
    <property type="evidence" value="ECO:0007669"/>
    <property type="project" value="InterPro"/>
</dbReference>
<dbReference type="Gene3D" id="3.40.630.30">
    <property type="match status" value="1"/>
</dbReference>
<dbReference type="PANTHER" id="PTHR43233">
    <property type="entry name" value="FAMILY N-ACETYLTRANSFERASE, PUTATIVE (AFU_ORTHOLOGUE AFUA_6G03350)-RELATED"/>
    <property type="match status" value="1"/>
</dbReference>
<dbReference type="GO" id="GO:0006048">
    <property type="term" value="P:UDP-N-acetylglucosamine biosynthetic process"/>
    <property type="evidence" value="ECO:0007669"/>
    <property type="project" value="UniProtKB-UniPathway"/>
</dbReference>
<dbReference type="CDD" id="cd04301">
    <property type="entry name" value="NAT_SF"/>
    <property type="match status" value="1"/>
</dbReference>
<comment type="caution">
    <text evidence="2">The sequence shown here is derived from an EMBL/GenBank/DDBJ whole genome shotgun (WGS) entry which is preliminary data.</text>
</comment>
<evidence type="ECO:0000313" key="3">
    <source>
        <dbReference type="Proteomes" id="UP000813461"/>
    </source>
</evidence>
<dbReference type="PANTHER" id="PTHR43233:SF1">
    <property type="entry name" value="FAMILY N-ACETYLTRANSFERASE, PUTATIVE (AFU_ORTHOLOGUE AFUA_6G03350)-RELATED"/>
    <property type="match status" value="1"/>
</dbReference>
<feature type="domain" description="N-acetyltransferase" evidence="1">
    <location>
        <begin position="22"/>
        <end position="159"/>
    </location>
</feature>
<protein>
    <recommendedName>
        <fullName evidence="1">N-acetyltransferase domain-containing protein</fullName>
    </recommendedName>
</protein>
<keyword evidence="3" id="KW-1185">Reference proteome</keyword>
<dbReference type="AlphaFoldDB" id="A0A8K0QUQ9"/>
<evidence type="ECO:0000259" key="1">
    <source>
        <dbReference type="PROSITE" id="PS51186"/>
    </source>
</evidence>
<dbReference type="InterPro" id="IPR016181">
    <property type="entry name" value="Acyl_CoA_acyltransferase"/>
</dbReference>
<reference evidence="2" key="1">
    <citation type="journal article" date="2021" name="Nat. Commun.">
        <title>Genetic determinants of endophytism in the Arabidopsis root mycobiome.</title>
        <authorList>
            <person name="Mesny F."/>
            <person name="Miyauchi S."/>
            <person name="Thiergart T."/>
            <person name="Pickel B."/>
            <person name="Atanasova L."/>
            <person name="Karlsson M."/>
            <person name="Huettel B."/>
            <person name="Barry K.W."/>
            <person name="Haridas S."/>
            <person name="Chen C."/>
            <person name="Bauer D."/>
            <person name="Andreopoulos W."/>
            <person name="Pangilinan J."/>
            <person name="LaButti K."/>
            <person name="Riley R."/>
            <person name="Lipzen A."/>
            <person name="Clum A."/>
            <person name="Drula E."/>
            <person name="Henrissat B."/>
            <person name="Kohler A."/>
            <person name="Grigoriev I.V."/>
            <person name="Martin F.M."/>
            <person name="Hacquard S."/>
        </authorList>
    </citation>
    <scope>NUCLEOTIDE SEQUENCE</scope>
    <source>
        <strain evidence="2">MPI-SDFR-AT-0120</strain>
    </source>
</reference>
<dbReference type="Pfam" id="PF13673">
    <property type="entry name" value="Acetyltransf_10"/>
    <property type="match status" value="1"/>
</dbReference>
<dbReference type="InterPro" id="IPR053144">
    <property type="entry name" value="Acetyltransferase_Butenolide"/>
</dbReference>
<dbReference type="InterPro" id="IPR000182">
    <property type="entry name" value="GNAT_dom"/>
</dbReference>
<dbReference type="OrthoDB" id="2744543at2759"/>
<proteinExistence type="predicted"/>
<dbReference type="SUPFAM" id="SSF55729">
    <property type="entry name" value="Acyl-CoA N-acyltransferases (Nat)"/>
    <property type="match status" value="1"/>
</dbReference>
<dbReference type="PROSITE" id="PS51186">
    <property type="entry name" value="GNAT"/>
    <property type="match status" value="1"/>
</dbReference>
<organism evidence="2 3">
    <name type="scientific">Paraphoma chrysanthemicola</name>
    <dbReference type="NCBI Taxonomy" id="798071"/>
    <lineage>
        <taxon>Eukaryota</taxon>
        <taxon>Fungi</taxon>
        <taxon>Dikarya</taxon>
        <taxon>Ascomycota</taxon>
        <taxon>Pezizomycotina</taxon>
        <taxon>Dothideomycetes</taxon>
        <taxon>Pleosporomycetidae</taxon>
        <taxon>Pleosporales</taxon>
        <taxon>Pleosporineae</taxon>
        <taxon>Phaeosphaeriaceae</taxon>
        <taxon>Paraphoma</taxon>
    </lineage>
</organism>
<dbReference type="EMBL" id="JAGMVJ010000022">
    <property type="protein sequence ID" value="KAH7073342.1"/>
    <property type="molecule type" value="Genomic_DNA"/>
</dbReference>
<evidence type="ECO:0000313" key="2">
    <source>
        <dbReference type="EMBL" id="KAH7073342.1"/>
    </source>
</evidence>
<gene>
    <name evidence="2" type="ORF">FB567DRAFT_197812</name>
</gene>
<sequence length="165" mass="18614">MTEQQYVILEALPTPQVYHDLRKLAGLTPPPMESVPKALANSFVCFLAYERRHMTDEKTPASGQTAVAMGRLLGDCSLFLQLCDIAVHPEHQRKGLGKRIMQALVDYVDEHAPNAYVSLVAEPQAQQLYPLFGFRDVQPSVGMFRMLRGRRKQDEQTVENDNSEV</sequence>
<dbReference type="Proteomes" id="UP000813461">
    <property type="component" value="Unassembled WGS sequence"/>
</dbReference>
<dbReference type="UniPathway" id="UPA00113">
    <property type="reaction ID" value="UER00529"/>
</dbReference>
<accession>A0A8K0QUQ9</accession>